<feature type="domain" description="HEPN" evidence="1">
    <location>
        <begin position="11"/>
        <end position="126"/>
    </location>
</feature>
<accession>A0ABX2FMK6</accession>
<dbReference type="SUPFAM" id="SSF81593">
    <property type="entry name" value="Nucleotidyltransferase substrate binding subunit/domain"/>
    <property type="match status" value="1"/>
</dbReference>
<keyword evidence="3" id="KW-1185">Reference proteome</keyword>
<reference evidence="2 3" key="1">
    <citation type="submission" date="2020-05" db="EMBL/GenBank/DDBJ databases">
        <title>Genomic Encyclopedia of Type Strains, Phase IV (KMG-V): Genome sequencing to study the core and pangenomes of soil and plant-associated prokaryotes.</title>
        <authorList>
            <person name="Whitman W."/>
        </authorList>
    </citation>
    <scope>NUCLEOTIDE SEQUENCE [LARGE SCALE GENOMIC DNA]</scope>
    <source>
        <strain evidence="2 3">9A</strain>
    </source>
</reference>
<dbReference type="Gene3D" id="1.20.120.330">
    <property type="entry name" value="Nucleotidyltransferases domain 2"/>
    <property type="match status" value="1"/>
</dbReference>
<evidence type="ECO:0000313" key="2">
    <source>
        <dbReference type="EMBL" id="NRT18251.1"/>
    </source>
</evidence>
<dbReference type="Pfam" id="PF05168">
    <property type="entry name" value="HEPN"/>
    <property type="match status" value="1"/>
</dbReference>
<name>A0ABX2FMK6_9BACT</name>
<gene>
    <name evidence="2" type="ORF">HNP98_001068</name>
</gene>
<proteinExistence type="predicted"/>
<dbReference type="Proteomes" id="UP000779507">
    <property type="component" value="Unassembled WGS sequence"/>
</dbReference>
<comment type="caution">
    <text evidence="2">The sequence shown here is derived from an EMBL/GenBank/DDBJ whole genome shotgun (WGS) entry which is preliminary data.</text>
</comment>
<sequence length="132" mass="15058">MAMTKADHIAYWKDTAAFDWPAVQRMMAAGDFVHGLFFAHLVIEKLSKAHWVQDNADDIPPRTHNILRLWQATQLAPTPDHVRIATELNDYQLEGRYPDYAQQLYAATTAVLARQLLTDITALRTWLLSSLP</sequence>
<organism evidence="2 3">
    <name type="scientific">Hymenobacter caeli</name>
    <dbReference type="NCBI Taxonomy" id="2735894"/>
    <lineage>
        <taxon>Bacteria</taxon>
        <taxon>Pseudomonadati</taxon>
        <taxon>Bacteroidota</taxon>
        <taxon>Cytophagia</taxon>
        <taxon>Cytophagales</taxon>
        <taxon>Hymenobacteraceae</taxon>
        <taxon>Hymenobacter</taxon>
    </lineage>
</organism>
<dbReference type="InterPro" id="IPR007842">
    <property type="entry name" value="HEPN_dom"/>
</dbReference>
<dbReference type="EMBL" id="JABSNP010000004">
    <property type="protein sequence ID" value="NRT18251.1"/>
    <property type="molecule type" value="Genomic_DNA"/>
</dbReference>
<evidence type="ECO:0000259" key="1">
    <source>
        <dbReference type="Pfam" id="PF05168"/>
    </source>
</evidence>
<protein>
    <submittedName>
        <fullName evidence="2">HEPN domain-containing protein</fullName>
    </submittedName>
</protein>
<evidence type="ECO:0000313" key="3">
    <source>
        <dbReference type="Proteomes" id="UP000779507"/>
    </source>
</evidence>